<evidence type="ECO:0000313" key="6">
    <source>
        <dbReference type="Proteomes" id="UP001462640"/>
    </source>
</evidence>
<feature type="domain" description="ABC transporter" evidence="4">
    <location>
        <begin position="8"/>
        <end position="238"/>
    </location>
</feature>
<sequence length="318" mass="33799">MSDPSVILQARGLRKRYGTQEVVRSMDLSLRRGEILGLLGPNGAGKSTTVSMIAGLIEADGGDCLIDGQPVRGDADPRKGLLGLVPQELALHETLSAASNLRAFAALYGLSGQRLAQRVDAALDIAGLRDRAGDTVAEFSGGMKRRLHIACALLHDPAIVILDEPTVGVDPQSRNAIFEALLALRDAGKALLYTTHYMEEAERLCDRLLIVDHGQVVASGRTRELLDAAVLVPTVCLELDRAPPAGLAEALGRLPGVQLLAGGERPQQLRLELASLVQGLPAVLQCLAGQGLGLQGLQTERPSLEQLFLSLTGRQLRD</sequence>
<protein>
    <submittedName>
        <fullName evidence="5">ABC transporter ATP-binding protein</fullName>
    </submittedName>
</protein>
<dbReference type="Pfam" id="PF00005">
    <property type="entry name" value="ABC_tran"/>
    <property type="match status" value="1"/>
</dbReference>
<dbReference type="SUPFAM" id="SSF52540">
    <property type="entry name" value="P-loop containing nucleoside triphosphate hydrolases"/>
    <property type="match status" value="1"/>
</dbReference>
<dbReference type="InterPro" id="IPR003439">
    <property type="entry name" value="ABC_transporter-like_ATP-bd"/>
</dbReference>
<organism evidence="5 6">
    <name type="scientific">Roseateles flavus</name>
    <dbReference type="NCBI Taxonomy" id="3149041"/>
    <lineage>
        <taxon>Bacteria</taxon>
        <taxon>Pseudomonadati</taxon>
        <taxon>Pseudomonadota</taxon>
        <taxon>Betaproteobacteria</taxon>
        <taxon>Burkholderiales</taxon>
        <taxon>Sphaerotilaceae</taxon>
        <taxon>Roseateles</taxon>
    </lineage>
</organism>
<dbReference type="SMART" id="SM00382">
    <property type="entry name" value="AAA"/>
    <property type="match status" value="1"/>
</dbReference>
<dbReference type="PANTHER" id="PTHR43582:SF2">
    <property type="entry name" value="LINEARMYCIN RESISTANCE ATP-BINDING PROTEIN LNRL"/>
    <property type="match status" value="1"/>
</dbReference>
<dbReference type="Proteomes" id="UP001462640">
    <property type="component" value="Unassembled WGS sequence"/>
</dbReference>
<gene>
    <name evidence="5" type="ORF">ABDJ40_07220</name>
</gene>
<dbReference type="RefSeq" id="WP_347608128.1">
    <property type="nucleotide sequence ID" value="NZ_JBDPZC010000002.1"/>
</dbReference>
<evidence type="ECO:0000256" key="1">
    <source>
        <dbReference type="ARBA" id="ARBA00022475"/>
    </source>
</evidence>
<reference evidence="5 6" key="1">
    <citation type="submission" date="2024-05" db="EMBL/GenBank/DDBJ databases">
        <title>Roseateles sp. 2.12 16S ribosomal RNA gene Genome sequencing and assembly.</title>
        <authorList>
            <person name="Woo H."/>
        </authorList>
    </citation>
    <scope>NUCLEOTIDE SEQUENCE [LARGE SCALE GENOMIC DNA]</scope>
    <source>
        <strain evidence="5 6">2.12</strain>
    </source>
</reference>
<name>A0ABV0GBY2_9BURK</name>
<dbReference type="InterPro" id="IPR027417">
    <property type="entry name" value="P-loop_NTPase"/>
</dbReference>
<evidence type="ECO:0000313" key="5">
    <source>
        <dbReference type="EMBL" id="MEO3712556.1"/>
    </source>
</evidence>
<dbReference type="PANTHER" id="PTHR43582">
    <property type="entry name" value="LINEARMYCIN RESISTANCE ATP-BINDING PROTEIN LNRL"/>
    <property type="match status" value="1"/>
</dbReference>
<keyword evidence="3 5" id="KW-0067">ATP-binding</keyword>
<keyword evidence="6" id="KW-1185">Reference proteome</keyword>
<accession>A0ABV0GBY2</accession>
<proteinExistence type="predicted"/>
<evidence type="ECO:0000256" key="3">
    <source>
        <dbReference type="ARBA" id="ARBA00022840"/>
    </source>
</evidence>
<comment type="caution">
    <text evidence="5">The sequence shown here is derived from an EMBL/GenBank/DDBJ whole genome shotgun (WGS) entry which is preliminary data.</text>
</comment>
<keyword evidence="2" id="KW-0547">Nucleotide-binding</keyword>
<dbReference type="Gene3D" id="3.40.50.300">
    <property type="entry name" value="P-loop containing nucleotide triphosphate hydrolases"/>
    <property type="match status" value="1"/>
</dbReference>
<keyword evidence="1" id="KW-1003">Cell membrane</keyword>
<dbReference type="InterPro" id="IPR003593">
    <property type="entry name" value="AAA+_ATPase"/>
</dbReference>
<evidence type="ECO:0000259" key="4">
    <source>
        <dbReference type="PROSITE" id="PS50893"/>
    </source>
</evidence>
<dbReference type="GO" id="GO:0005524">
    <property type="term" value="F:ATP binding"/>
    <property type="evidence" value="ECO:0007669"/>
    <property type="project" value="UniProtKB-KW"/>
</dbReference>
<evidence type="ECO:0000256" key="2">
    <source>
        <dbReference type="ARBA" id="ARBA00022741"/>
    </source>
</evidence>
<dbReference type="EMBL" id="JBDPZC010000002">
    <property type="protein sequence ID" value="MEO3712556.1"/>
    <property type="molecule type" value="Genomic_DNA"/>
</dbReference>
<keyword evidence="1" id="KW-0472">Membrane</keyword>
<dbReference type="PROSITE" id="PS50893">
    <property type="entry name" value="ABC_TRANSPORTER_2"/>
    <property type="match status" value="1"/>
</dbReference>